<evidence type="ECO:0000313" key="1">
    <source>
        <dbReference type="EMBL" id="KAL2046200.1"/>
    </source>
</evidence>
<keyword evidence="2" id="KW-1185">Reference proteome</keyword>
<organism evidence="1 2">
    <name type="scientific">Stereocaulon virgatum</name>
    <dbReference type="NCBI Taxonomy" id="373712"/>
    <lineage>
        <taxon>Eukaryota</taxon>
        <taxon>Fungi</taxon>
        <taxon>Dikarya</taxon>
        <taxon>Ascomycota</taxon>
        <taxon>Pezizomycotina</taxon>
        <taxon>Lecanoromycetes</taxon>
        <taxon>OSLEUM clade</taxon>
        <taxon>Lecanoromycetidae</taxon>
        <taxon>Lecanorales</taxon>
        <taxon>Lecanorineae</taxon>
        <taxon>Stereocaulaceae</taxon>
        <taxon>Stereocaulon</taxon>
    </lineage>
</organism>
<comment type="caution">
    <text evidence="1">The sequence shown here is derived from an EMBL/GenBank/DDBJ whole genome shotgun (WGS) entry which is preliminary data.</text>
</comment>
<sequence length="108" mass="11945">MLLWFLDAVADAVDDSTTISWLQVSRTDLIPLAATAEAAEKKTKAIHLLRNCCSVSEEHKSRDEQAYDLVEMSVRIWTAAAASTPEATARLLRSKTRGTVPLVPHRLL</sequence>
<proteinExistence type="predicted"/>
<dbReference type="EMBL" id="JBEFKJ010000004">
    <property type="protein sequence ID" value="KAL2046200.1"/>
    <property type="molecule type" value="Genomic_DNA"/>
</dbReference>
<accession>A0ABR4ALW1</accession>
<evidence type="ECO:0000313" key="2">
    <source>
        <dbReference type="Proteomes" id="UP001590950"/>
    </source>
</evidence>
<reference evidence="1 2" key="1">
    <citation type="submission" date="2024-09" db="EMBL/GenBank/DDBJ databases">
        <title>Rethinking Asexuality: The Enigmatic Case of Functional Sexual Genes in Lepraria (Stereocaulaceae).</title>
        <authorList>
            <person name="Doellman M."/>
            <person name="Sun Y."/>
            <person name="Barcenas-Pena A."/>
            <person name="Lumbsch H.T."/>
            <person name="Grewe F."/>
        </authorList>
    </citation>
    <scope>NUCLEOTIDE SEQUENCE [LARGE SCALE GENOMIC DNA]</scope>
    <source>
        <strain evidence="1 2">Mercado 3170</strain>
    </source>
</reference>
<dbReference type="Proteomes" id="UP001590950">
    <property type="component" value="Unassembled WGS sequence"/>
</dbReference>
<protein>
    <submittedName>
        <fullName evidence="1">Uncharacterized protein</fullName>
    </submittedName>
</protein>
<name>A0ABR4ALW1_9LECA</name>
<gene>
    <name evidence="1" type="ORF">N7G274_001647</name>
</gene>